<feature type="signal peptide" evidence="1">
    <location>
        <begin position="1"/>
        <end position="25"/>
    </location>
</feature>
<proteinExistence type="predicted"/>
<gene>
    <name evidence="2" type="ORF">RAE19_14080</name>
</gene>
<name>A0ABU3KRF1_9BURK</name>
<accession>A0ABU3KRF1</accession>
<keyword evidence="3" id="KW-1185">Reference proteome</keyword>
<dbReference type="EMBL" id="JAVBIK010000001">
    <property type="protein sequence ID" value="MDT7519824.1"/>
    <property type="molecule type" value="Genomic_DNA"/>
</dbReference>
<organism evidence="2 3">
    <name type="scientific">Rhodoferax potami</name>
    <dbReference type="NCBI Taxonomy" id="3068338"/>
    <lineage>
        <taxon>Bacteria</taxon>
        <taxon>Pseudomonadati</taxon>
        <taxon>Pseudomonadota</taxon>
        <taxon>Betaproteobacteria</taxon>
        <taxon>Burkholderiales</taxon>
        <taxon>Comamonadaceae</taxon>
        <taxon>Rhodoferax</taxon>
    </lineage>
</organism>
<dbReference type="RefSeq" id="WP_313875480.1">
    <property type="nucleotide sequence ID" value="NZ_JAVBIK010000001.1"/>
</dbReference>
<evidence type="ECO:0000313" key="3">
    <source>
        <dbReference type="Proteomes" id="UP001321700"/>
    </source>
</evidence>
<evidence type="ECO:0000256" key="1">
    <source>
        <dbReference type="SAM" id="SignalP"/>
    </source>
</evidence>
<dbReference type="Proteomes" id="UP001321700">
    <property type="component" value="Unassembled WGS sequence"/>
</dbReference>
<protein>
    <recommendedName>
        <fullName evidence="4">Outer membrane protein beta-barrel domain-containing protein</fullName>
    </recommendedName>
</protein>
<dbReference type="PROSITE" id="PS51257">
    <property type="entry name" value="PROKAR_LIPOPROTEIN"/>
    <property type="match status" value="1"/>
</dbReference>
<feature type="chain" id="PRO_5046080729" description="Outer membrane protein beta-barrel domain-containing protein" evidence="1">
    <location>
        <begin position="26"/>
        <end position="308"/>
    </location>
</feature>
<keyword evidence="1" id="KW-0732">Signal</keyword>
<reference evidence="2 3" key="1">
    <citation type="submission" date="2023-08" db="EMBL/GenBank/DDBJ databases">
        <title>Rhodoferax potami sp. nov. and Rhodoferax mekongensis sp. nov., isolated from the Mekong River in Thailand.</title>
        <authorList>
            <person name="Kitikhun S."/>
            <person name="Charoenyingcharoen P."/>
            <person name="Siriarchawattana P."/>
            <person name="Likhitrattanapisal S."/>
            <person name="Nilsakha T."/>
            <person name="Chanpet A."/>
            <person name="Rattanawaree P."/>
            <person name="Ingsriswang S."/>
        </authorList>
    </citation>
    <scope>NUCLEOTIDE SEQUENCE [LARGE SCALE GENOMIC DNA]</scope>
    <source>
        <strain evidence="2 3">TBRC 17660</strain>
    </source>
</reference>
<sequence>MHTPFFRRGLLAALLTLGACQASWAQSVLMAQAPTPASDTAPAANAVSGQFDKAINKDENWYFSWGYSRQQYAPSDIHVSQPELGNNFTVRNARASDFPSSVPDTFKSLLSLDFTDPQENIRIGKFLNDEKTFAVELNIDHSKYNVDYGQTVAVDGTVTTPGATSSMVVSPQNFNYALHNGLNHIMVNAVWLHRLRGPAHKAGDLQLISRVGAGILLPHADNVIFGNANQVGPKNENICCFKSNDWWQINGWTAGVEVGLRYRVYKAIYVELTNKIAYGRLSKVPVYKGTADQEIWMNEQVLSAGFLF</sequence>
<evidence type="ECO:0000313" key="2">
    <source>
        <dbReference type="EMBL" id="MDT7519824.1"/>
    </source>
</evidence>
<evidence type="ECO:0008006" key="4">
    <source>
        <dbReference type="Google" id="ProtNLM"/>
    </source>
</evidence>
<comment type="caution">
    <text evidence="2">The sequence shown here is derived from an EMBL/GenBank/DDBJ whole genome shotgun (WGS) entry which is preliminary data.</text>
</comment>